<sequence length="99" mass="11752">MKIPFLRPYKISMKVFLIFMLKKIYYAQKTKIDYDFSAKNPNHPVITSRNFSLRSFTFDLKLDKILTESNKRMDKKCVNILILLSCEFNLTHNIKGDIN</sequence>
<dbReference type="Proteomes" id="UP000276133">
    <property type="component" value="Unassembled WGS sequence"/>
</dbReference>
<protein>
    <submittedName>
        <fullName evidence="1">Uncharacterized protein</fullName>
    </submittedName>
</protein>
<proteinExistence type="predicted"/>
<dbReference type="EMBL" id="REGN01001111">
    <property type="protein sequence ID" value="RNA36947.1"/>
    <property type="molecule type" value="Genomic_DNA"/>
</dbReference>
<comment type="caution">
    <text evidence="1">The sequence shown here is derived from an EMBL/GenBank/DDBJ whole genome shotgun (WGS) entry which is preliminary data.</text>
</comment>
<organism evidence="1 2">
    <name type="scientific">Brachionus plicatilis</name>
    <name type="common">Marine rotifer</name>
    <name type="synonym">Brachionus muelleri</name>
    <dbReference type="NCBI Taxonomy" id="10195"/>
    <lineage>
        <taxon>Eukaryota</taxon>
        <taxon>Metazoa</taxon>
        <taxon>Spiralia</taxon>
        <taxon>Gnathifera</taxon>
        <taxon>Rotifera</taxon>
        <taxon>Eurotatoria</taxon>
        <taxon>Monogononta</taxon>
        <taxon>Pseudotrocha</taxon>
        <taxon>Ploima</taxon>
        <taxon>Brachionidae</taxon>
        <taxon>Brachionus</taxon>
    </lineage>
</organism>
<dbReference type="AlphaFoldDB" id="A0A3M7SMU5"/>
<evidence type="ECO:0000313" key="1">
    <source>
        <dbReference type="EMBL" id="RNA36947.1"/>
    </source>
</evidence>
<evidence type="ECO:0000313" key="2">
    <source>
        <dbReference type="Proteomes" id="UP000276133"/>
    </source>
</evidence>
<name>A0A3M7SMU5_BRAPC</name>
<accession>A0A3M7SMU5</accession>
<reference evidence="1 2" key="1">
    <citation type="journal article" date="2018" name="Sci. Rep.">
        <title>Genomic signatures of local adaptation to the degree of environmental predictability in rotifers.</title>
        <authorList>
            <person name="Franch-Gras L."/>
            <person name="Hahn C."/>
            <person name="Garcia-Roger E.M."/>
            <person name="Carmona M.J."/>
            <person name="Serra M."/>
            <person name="Gomez A."/>
        </authorList>
    </citation>
    <scope>NUCLEOTIDE SEQUENCE [LARGE SCALE GENOMIC DNA]</scope>
    <source>
        <strain evidence="1">HYR1</strain>
    </source>
</reference>
<gene>
    <name evidence="1" type="ORF">BpHYR1_037044</name>
</gene>
<keyword evidence="2" id="KW-1185">Reference proteome</keyword>